<comment type="caution">
    <text evidence="3">The sequence shown here is derived from an EMBL/GenBank/DDBJ whole genome shotgun (WGS) entry which is preliminary data.</text>
</comment>
<dbReference type="Proteomes" id="UP001596310">
    <property type="component" value="Unassembled WGS sequence"/>
</dbReference>
<dbReference type="RefSeq" id="WP_125599610.1">
    <property type="nucleotide sequence ID" value="NZ_JBHSSM010000007.1"/>
</dbReference>
<evidence type="ECO:0000256" key="2">
    <source>
        <dbReference type="ARBA" id="ARBA00022649"/>
    </source>
</evidence>
<comment type="similarity">
    <text evidence="1">Belongs to the PemK/MazF family.</text>
</comment>
<accession>A0ABW1UKD3</accession>
<dbReference type="InterPro" id="IPR003477">
    <property type="entry name" value="PemK-like"/>
</dbReference>
<gene>
    <name evidence="3" type="ORF">ACFQHW_02305</name>
</gene>
<dbReference type="Gene3D" id="2.30.30.110">
    <property type="match status" value="1"/>
</dbReference>
<proteinExistence type="inferred from homology"/>
<organism evidence="3 4">
    <name type="scientific">Lapidilactobacillus achengensis</name>
    <dbReference type="NCBI Taxonomy" id="2486000"/>
    <lineage>
        <taxon>Bacteria</taxon>
        <taxon>Bacillati</taxon>
        <taxon>Bacillota</taxon>
        <taxon>Bacilli</taxon>
        <taxon>Lactobacillales</taxon>
        <taxon>Lactobacillaceae</taxon>
        <taxon>Lapidilactobacillus</taxon>
    </lineage>
</organism>
<protein>
    <submittedName>
        <fullName evidence="3">Type II toxin-antitoxin system PemK/MazF family toxin</fullName>
    </submittedName>
</protein>
<keyword evidence="2" id="KW-1277">Toxin-antitoxin system</keyword>
<reference evidence="4" key="1">
    <citation type="journal article" date="2019" name="Int. J. Syst. Evol. Microbiol.">
        <title>The Global Catalogue of Microorganisms (GCM) 10K type strain sequencing project: providing services to taxonomists for standard genome sequencing and annotation.</title>
        <authorList>
            <consortium name="The Broad Institute Genomics Platform"/>
            <consortium name="The Broad Institute Genome Sequencing Center for Infectious Disease"/>
            <person name="Wu L."/>
            <person name="Ma J."/>
        </authorList>
    </citation>
    <scope>NUCLEOTIDE SEQUENCE [LARGE SCALE GENOMIC DNA]</scope>
    <source>
        <strain evidence="4">CCM 8897</strain>
    </source>
</reference>
<dbReference type="Pfam" id="PF02452">
    <property type="entry name" value="PemK_toxin"/>
    <property type="match status" value="1"/>
</dbReference>
<evidence type="ECO:0000256" key="1">
    <source>
        <dbReference type="ARBA" id="ARBA00007521"/>
    </source>
</evidence>
<evidence type="ECO:0000313" key="4">
    <source>
        <dbReference type="Proteomes" id="UP001596310"/>
    </source>
</evidence>
<sequence length="121" mass="13700">MNGIDAYQPHKGDVVLVSFDPSSGQEIRKYRPALVLSNHSYSEKTGLALVCPITHGDHNRFKAPLFIPYHGQNVEGYINPLQFHTFDYQKRGMKFVEQVSKQKLAQTISVVLDIINAQELD</sequence>
<name>A0ABW1UKD3_9LACO</name>
<dbReference type="SUPFAM" id="SSF50118">
    <property type="entry name" value="Cell growth inhibitor/plasmid maintenance toxic component"/>
    <property type="match status" value="1"/>
</dbReference>
<keyword evidence="4" id="KW-1185">Reference proteome</keyword>
<dbReference type="PANTHER" id="PTHR33988:SF3">
    <property type="entry name" value="ENDORIBONUCLEASE TOXIN CHPB-RELATED"/>
    <property type="match status" value="1"/>
</dbReference>
<dbReference type="InterPro" id="IPR011067">
    <property type="entry name" value="Plasmid_toxin/cell-grow_inhib"/>
</dbReference>
<dbReference type="EMBL" id="JBHSSM010000007">
    <property type="protein sequence ID" value="MFC6314397.1"/>
    <property type="molecule type" value="Genomic_DNA"/>
</dbReference>
<evidence type="ECO:0000313" key="3">
    <source>
        <dbReference type="EMBL" id="MFC6314397.1"/>
    </source>
</evidence>
<dbReference type="PANTHER" id="PTHR33988">
    <property type="entry name" value="ENDORIBONUCLEASE MAZF-RELATED"/>
    <property type="match status" value="1"/>
</dbReference>